<dbReference type="InterPro" id="IPR039420">
    <property type="entry name" value="WalR-like"/>
</dbReference>
<dbReference type="PRINTS" id="PR00038">
    <property type="entry name" value="HTHLUXR"/>
</dbReference>
<evidence type="ECO:0000256" key="2">
    <source>
        <dbReference type="ARBA" id="ARBA00023125"/>
    </source>
</evidence>
<accession>A0ABV9SVV2</accession>
<dbReference type="SUPFAM" id="SSF46894">
    <property type="entry name" value="C-terminal effector domain of the bipartite response regulators"/>
    <property type="match status" value="1"/>
</dbReference>
<dbReference type="InterPro" id="IPR011006">
    <property type="entry name" value="CheY-like_superfamily"/>
</dbReference>
<dbReference type="InterPro" id="IPR000792">
    <property type="entry name" value="Tscrpt_reg_LuxR_C"/>
</dbReference>
<evidence type="ECO:0000256" key="1">
    <source>
        <dbReference type="ARBA" id="ARBA00022553"/>
    </source>
</evidence>
<sequence length="216" mass="25221">MDKKTKIILADDHKMFAAGIENLLRRERDFDVVGVYHNGREVLEAMSKNRVDLVITDMNMPGMDGLGLLQHIKKKRWKVKIMVLSMYDDEEIFQKCIKQGVHAYVLKNADPDELIYTIREVMEDRHVVDFRHVLHQAEEDQDQYDQYDHFKTTLKLSKRELEILKLIAQGKSNKELADILHLSVYTVETHRKHLHQKLEVSSVAELVKKALDMGLS</sequence>
<evidence type="ECO:0000256" key="3">
    <source>
        <dbReference type="PROSITE-ProRule" id="PRU00169"/>
    </source>
</evidence>
<dbReference type="SUPFAM" id="SSF52172">
    <property type="entry name" value="CheY-like"/>
    <property type="match status" value="1"/>
</dbReference>
<keyword evidence="7" id="KW-1185">Reference proteome</keyword>
<dbReference type="SMART" id="SM00448">
    <property type="entry name" value="REC"/>
    <property type="match status" value="1"/>
</dbReference>
<dbReference type="RefSeq" id="WP_377060950.1">
    <property type="nucleotide sequence ID" value="NZ_JBHSJJ010000001.1"/>
</dbReference>
<dbReference type="PROSITE" id="PS50043">
    <property type="entry name" value="HTH_LUXR_2"/>
    <property type="match status" value="1"/>
</dbReference>
<dbReference type="SMART" id="SM00421">
    <property type="entry name" value="HTH_LUXR"/>
    <property type="match status" value="1"/>
</dbReference>
<proteinExistence type="predicted"/>
<evidence type="ECO:0000313" key="7">
    <source>
        <dbReference type="Proteomes" id="UP001595818"/>
    </source>
</evidence>
<dbReference type="Pfam" id="PF00072">
    <property type="entry name" value="Response_reg"/>
    <property type="match status" value="1"/>
</dbReference>
<feature type="domain" description="Response regulatory" evidence="5">
    <location>
        <begin position="6"/>
        <end position="122"/>
    </location>
</feature>
<keyword evidence="1 3" id="KW-0597">Phosphoprotein</keyword>
<feature type="domain" description="HTH luxR-type" evidence="4">
    <location>
        <begin position="149"/>
        <end position="214"/>
    </location>
</feature>
<feature type="modified residue" description="4-aspartylphosphate" evidence="3">
    <location>
        <position position="57"/>
    </location>
</feature>
<dbReference type="CDD" id="cd17535">
    <property type="entry name" value="REC_NarL-like"/>
    <property type="match status" value="1"/>
</dbReference>
<dbReference type="InterPro" id="IPR016032">
    <property type="entry name" value="Sig_transdc_resp-reg_C-effctor"/>
</dbReference>
<dbReference type="PANTHER" id="PTHR43214:SF43">
    <property type="entry name" value="TWO-COMPONENT RESPONSE REGULATOR"/>
    <property type="match status" value="1"/>
</dbReference>
<dbReference type="InterPro" id="IPR036388">
    <property type="entry name" value="WH-like_DNA-bd_sf"/>
</dbReference>
<dbReference type="Gene3D" id="1.10.10.10">
    <property type="entry name" value="Winged helix-like DNA-binding domain superfamily/Winged helix DNA-binding domain"/>
    <property type="match status" value="1"/>
</dbReference>
<name>A0ABV9SVV2_9BACT</name>
<evidence type="ECO:0000259" key="4">
    <source>
        <dbReference type="PROSITE" id="PS50043"/>
    </source>
</evidence>
<keyword evidence="2" id="KW-0238">DNA-binding</keyword>
<dbReference type="EMBL" id="JBHSJJ010000001">
    <property type="protein sequence ID" value="MFC4870426.1"/>
    <property type="molecule type" value="Genomic_DNA"/>
</dbReference>
<gene>
    <name evidence="6" type="ORF">ACFPFU_01925</name>
</gene>
<dbReference type="Gene3D" id="3.40.50.2300">
    <property type="match status" value="1"/>
</dbReference>
<protein>
    <submittedName>
        <fullName evidence="6">Response regulator</fullName>
    </submittedName>
</protein>
<organism evidence="6 7">
    <name type="scientific">Negadavirga shengliensis</name>
    <dbReference type="NCBI Taxonomy" id="1389218"/>
    <lineage>
        <taxon>Bacteria</taxon>
        <taxon>Pseudomonadati</taxon>
        <taxon>Bacteroidota</taxon>
        <taxon>Cytophagia</taxon>
        <taxon>Cytophagales</taxon>
        <taxon>Cyclobacteriaceae</taxon>
        <taxon>Negadavirga</taxon>
    </lineage>
</organism>
<dbReference type="PANTHER" id="PTHR43214">
    <property type="entry name" value="TWO-COMPONENT RESPONSE REGULATOR"/>
    <property type="match status" value="1"/>
</dbReference>
<dbReference type="Pfam" id="PF00196">
    <property type="entry name" value="GerE"/>
    <property type="match status" value="1"/>
</dbReference>
<comment type="caution">
    <text evidence="6">The sequence shown here is derived from an EMBL/GenBank/DDBJ whole genome shotgun (WGS) entry which is preliminary data.</text>
</comment>
<dbReference type="Proteomes" id="UP001595818">
    <property type="component" value="Unassembled WGS sequence"/>
</dbReference>
<dbReference type="PROSITE" id="PS50110">
    <property type="entry name" value="RESPONSE_REGULATORY"/>
    <property type="match status" value="1"/>
</dbReference>
<dbReference type="InterPro" id="IPR001789">
    <property type="entry name" value="Sig_transdc_resp-reg_receiver"/>
</dbReference>
<evidence type="ECO:0000313" key="6">
    <source>
        <dbReference type="EMBL" id="MFC4870426.1"/>
    </source>
</evidence>
<dbReference type="InterPro" id="IPR058245">
    <property type="entry name" value="NreC/VraR/RcsB-like_REC"/>
</dbReference>
<evidence type="ECO:0000259" key="5">
    <source>
        <dbReference type="PROSITE" id="PS50110"/>
    </source>
</evidence>
<reference evidence="7" key="1">
    <citation type="journal article" date="2019" name="Int. J. Syst. Evol. Microbiol.">
        <title>The Global Catalogue of Microorganisms (GCM) 10K type strain sequencing project: providing services to taxonomists for standard genome sequencing and annotation.</title>
        <authorList>
            <consortium name="The Broad Institute Genomics Platform"/>
            <consortium name="The Broad Institute Genome Sequencing Center for Infectious Disease"/>
            <person name="Wu L."/>
            <person name="Ma J."/>
        </authorList>
    </citation>
    <scope>NUCLEOTIDE SEQUENCE [LARGE SCALE GENOMIC DNA]</scope>
    <source>
        <strain evidence="7">CGMCC 4.7466</strain>
    </source>
</reference>
<dbReference type="CDD" id="cd06170">
    <property type="entry name" value="LuxR_C_like"/>
    <property type="match status" value="1"/>
</dbReference>